<dbReference type="GO" id="GO:0019563">
    <property type="term" value="P:glycerol catabolic process"/>
    <property type="evidence" value="ECO:0007669"/>
    <property type="project" value="TreeGrafter"/>
</dbReference>
<evidence type="ECO:0000313" key="4">
    <source>
        <dbReference type="EMBL" id="KAH0821423.1"/>
    </source>
</evidence>
<evidence type="ECO:0000256" key="1">
    <source>
        <dbReference type="ARBA" id="ARBA00047974"/>
    </source>
</evidence>
<comment type="catalytic activity">
    <reaction evidence="2">
        <text>dihydroxyacetone + ATP = dihydroxyacetone phosphate + ADP + H(+)</text>
        <dbReference type="Rhea" id="RHEA:15773"/>
        <dbReference type="ChEBI" id="CHEBI:15378"/>
        <dbReference type="ChEBI" id="CHEBI:16016"/>
        <dbReference type="ChEBI" id="CHEBI:30616"/>
        <dbReference type="ChEBI" id="CHEBI:57642"/>
        <dbReference type="ChEBI" id="CHEBI:456216"/>
        <dbReference type="EC" id="2.7.1.29"/>
    </reaction>
</comment>
<evidence type="ECO:0000259" key="3">
    <source>
        <dbReference type="PROSITE" id="PS51481"/>
    </source>
</evidence>
<dbReference type="InterPro" id="IPR004006">
    <property type="entry name" value="DhaK_dom"/>
</dbReference>
<dbReference type="GO" id="GO:0004371">
    <property type="term" value="F:glycerone kinase activity"/>
    <property type="evidence" value="ECO:0007669"/>
    <property type="project" value="UniProtKB-EC"/>
</dbReference>
<dbReference type="Gene3D" id="3.30.1180.20">
    <property type="entry name" value="Dihydroxyacetone kinase, domain 2"/>
    <property type="match status" value="1"/>
</dbReference>
<evidence type="ECO:0000256" key="2">
    <source>
        <dbReference type="ARBA" id="ARBA00048898"/>
    </source>
</evidence>
<dbReference type="PROSITE" id="PS51481">
    <property type="entry name" value="DHAK"/>
    <property type="match status" value="1"/>
</dbReference>
<evidence type="ECO:0000313" key="5">
    <source>
        <dbReference type="Proteomes" id="UP000719412"/>
    </source>
</evidence>
<dbReference type="SUPFAM" id="SSF82549">
    <property type="entry name" value="DAK1/DegV-like"/>
    <property type="match status" value="1"/>
</dbReference>
<name>A0A8J6LJK2_TENMO</name>
<dbReference type="InterPro" id="IPR050861">
    <property type="entry name" value="Dihydroxyacetone_Kinase"/>
</dbReference>
<dbReference type="Proteomes" id="UP000719412">
    <property type="component" value="Unassembled WGS sequence"/>
</dbReference>
<reference evidence="4" key="1">
    <citation type="journal article" date="2020" name="J Insects Food Feed">
        <title>The yellow mealworm (Tenebrio molitor) genome: a resource for the emerging insects as food and feed industry.</title>
        <authorList>
            <person name="Eriksson T."/>
            <person name="Andere A."/>
            <person name="Kelstrup H."/>
            <person name="Emery V."/>
            <person name="Picard C."/>
        </authorList>
    </citation>
    <scope>NUCLEOTIDE SEQUENCE</scope>
    <source>
        <strain evidence="4">Stoneville</strain>
        <tissue evidence="4">Whole head</tissue>
    </source>
</reference>
<feature type="domain" description="DhaK" evidence="3">
    <location>
        <begin position="13"/>
        <end position="309"/>
    </location>
</feature>
<dbReference type="Gene3D" id="3.40.50.10440">
    <property type="entry name" value="Dihydroxyacetone kinase, domain 1"/>
    <property type="match status" value="1"/>
</dbReference>
<dbReference type="AlphaFoldDB" id="A0A8J6LJK2"/>
<sequence>MDIASSGLNVQAIEAVSLREALLALTAINHDIVVLDYGNVVVRRGYTNLSGVKLLSGGVGGTDLSHAICVGKGMLTAAILGEEAAPSSRQILHTIKELNVGENSGIFVITQANSDMFNFGLAVERANADCRTRVKLLSIDDDRSAKRERYSCGFILLTKILGALVEKGAMFDDIWKCYKSIIDLILTVPLNYLDQETGPRRRKSIKITVDFDKHVKHVIDDQSQQNLSLHPSIPTVALINTSKSLERIAELGLVTQVIDRLRQLGICIVRMYYGNFVTAAPGSASLTIMKVYDLKVIEYLDAPCDASGWHHVVQVLPEITTKNEIPGVLACQGKQHVALKGPKLGEKQTNICRKAIQFACDALISCELVSKTWPTTSTKESTTRNYRSTVRIRFSRKWA</sequence>
<dbReference type="EMBL" id="JABDTM020007916">
    <property type="protein sequence ID" value="KAH0821423.1"/>
    <property type="molecule type" value="Genomic_DNA"/>
</dbReference>
<accession>A0A8J6LJK2</accession>
<dbReference type="GO" id="GO:0005829">
    <property type="term" value="C:cytosol"/>
    <property type="evidence" value="ECO:0007669"/>
    <property type="project" value="TreeGrafter"/>
</dbReference>
<keyword evidence="5" id="KW-1185">Reference proteome</keyword>
<dbReference type="PANTHER" id="PTHR28629:SF4">
    <property type="entry name" value="TRIOKINASE_FMN CYCLASE"/>
    <property type="match status" value="1"/>
</dbReference>
<dbReference type="GO" id="GO:0050354">
    <property type="term" value="F:triokinase activity"/>
    <property type="evidence" value="ECO:0007669"/>
    <property type="project" value="UniProtKB-EC"/>
</dbReference>
<comment type="catalytic activity">
    <reaction evidence="1">
        <text>D-glyceraldehyde + ATP = D-glyceraldehyde 3-phosphate + ADP + H(+)</text>
        <dbReference type="Rhea" id="RHEA:13941"/>
        <dbReference type="ChEBI" id="CHEBI:15378"/>
        <dbReference type="ChEBI" id="CHEBI:17378"/>
        <dbReference type="ChEBI" id="CHEBI:30616"/>
        <dbReference type="ChEBI" id="CHEBI:59776"/>
        <dbReference type="ChEBI" id="CHEBI:456216"/>
        <dbReference type="EC" id="2.7.1.28"/>
    </reaction>
</comment>
<protein>
    <recommendedName>
        <fullName evidence="3">DhaK domain-containing protein</fullName>
    </recommendedName>
</protein>
<organism evidence="4 5">
    <name type="scientific">Tenebrio molitor</name>
    <name type="common">Yellow mealworm beetle</name>
    <dbReference type="NCBI Taxonomy" id="7067"/>
    <lineage>
        <taxon>Eukaryota</taxon>
        <taxon>Metazoa</taxon>
        <taxon>Ecdysozoa</taxon>
        <taxon>Arthropoda</taxon>
        <taxon>Hexapoda</taxon>
        <taxon>Insecta</taxon>
        <taxon>Pterygota</taxon>
        <taxon>Neoptera</taxon>
        <taxon>Endopterygota</taxon>
        <taxon>Coleoptera</taxon>
        <taxon>Polyphaga</taxon>
        <taxon>Cucujiformia</taxon>
        <taxon>Tenebrionidae</taxon>
        <taxon>Tenebrio</taxon>
    </lineage>
</organism>
<dbReference type="Pfam" id="PF02733">
    <property type="entry name" value="Dak1"/>
    <property type="match status" value="1"/>
</dbReference>
<proteinExistence type="predicted"/>
<dbReference type="PANTHER" id="PTHR28629">
    <property type="entry name" value="TRIOKINASE/FMN CYCLASE"/>
    <property type="match status" value="1"/>
</dbReference>
<comment type="caution">
    <text evidence="4">The sequence shown here is derived from an EMBL/GenBank/DDBJ whole genome shotgun (WGS) entry which is preliminary data.</text>
</comment>
<reference evidence="4" key="2">
    <citation type="submission" date="2021-08" db="EMBL/GenBank/DDBJ databases">
        <authorList>
            <person name="Eriksson T."/>
        </authorList>
    </citation>
    <scope>NUCLEOTIDE SEQUENCE</scope>
    <source>
        <strain evidence="4">Stoneville</strain>
        <tissue evidence="4">Whole head</tissue>
    </source>
</reference>
<gene>
    <name evidence="4" type="ORF">GEV33_001368</name>
</gene>